<gene>
    <name evidence="1" type="ORF">H6G05_18495</name>
</gene>
<protein>
    <submittedName>
        <fullName evidence="1">AIM24 family protein</fullName>
    </submittedName>
</protein>
<keyword evidence="2" id="KW-1185">Reference proteome</keyword>
<accession>A0ABR8CFW1</accession>
<dbReference type="RefSeq" id="WP_190580179.1">
    <property type="nucleotide sequence ID" value="NZ_CAWPQU010000029.1"/>
</dbReference>
<dbReference type="InterPro" id="IPR036983">
    <property type="entry name" value="AIM24_sf"/>
</dbReference>
<evidence type="ECO:0000313" key="2">
    <source>
        <dbReference type="Proteomes" id="UP000618445"/>
    </source>
</evidence>
<organism evidence="1 2">
    <name type="scientific">Phormidium tenue FACHB-1050</name>
    <dbReference type="NCBI Taxonomy" id="2692857"/>
    <lineage>
        <taxon>Bacteria</taxon>
        <taxon>Bacillati</taxon>
        <taxon>Cyanobacteriota</taxon>
        <taxon>Cyanophyceae</taxon>
        <taxon>Oscillatoriophycideae</taxon>
        <taxon>Oscillatoriales</taxon>
        <taxon>Oscillatoriaceae</taxon>
        <taxon>Phormidium</taxon>
    </lineage>
</organism>
<dbReference type="Proteomes" id="UP000618445">
    <property type="component" value="Unassembled WGS sequence"/>
</dbReference>
<dbReference type="InterPro" id="IPR016031">
    <property type="entry name" value="Trp_RNA-bd_attenuator-like_dom"/>
</dbReference>
<proteinExistence type="predicted"/>
<dbReference type="Pfam" id="PF01987">
    <property type="entry name" value="AIM24"/>
    <property type="match status" value="1"/>
</dbReference>
<dbReference type="EMBL" id="JACJQY010000035">
    <property type="protein sequence ID" value="MBD2318830.1"/>
    <property type="molecule type" value="Genomic_DNA"/>
</dbReference>
<dbReference type="InterPro" id="IPR002838">
    <property type="entry name" value="AIM24"/>
</dbReference>
<reference evidence="1 2" key="1">
    <citation type="journal article" date="2020" name="ISME J.">
        <title>Comparative genomics reveals insights into cyanobacterial evolution and habitat adaptation.</title>
        <authorList>
            <person name="Chen M.Y."/>
            <person name="Teng W.K."/>
            <person name="Zhao L."/>
            <person name="Hu C.X."/>
            <person name="Zhou Y.K."/>
            <person name="Han B.P."/>
            <person name="Song L.R."/>
            <person name="Shu W.S."/>
        </authorList>
    </citation>
    <scope>NUCLEOTIDE SEQUENCE [LARGE SCALE GENOMIC DNA]</scope>
    <source>
        <strain evidence="1 2">FACHB-1050</strain>
    </source>
</reference>
<dbReference type="SUPFAM" id="SSF51219">
    <property type="entry name" value="TRAP-like"/>
    <property type="match status" value="1"/>
</dbReference>
<dbReference type="Gene3D" id="3.60.160.10">
    <property type="entry name" value="Mitochondrial biogenesis AIM24"/>
    <property type="match status" value="1"/>
</dbReference>
<evidence type="ECO:0000313" key="1">
    <source>
        <dbReference type="EMBL" id="MBD2318830.1"/>
    </source>
</evidence>
<sequence>MNILSATKRLISILKKESQVQNIKEDISKLSKASNYITRIELQNHPGLIIRPAFIVGISGDIQVRTQWVWSFHSWMTGQHRYIIFYGTGNLYLEGNGGIYVREVSTEKTSVESHLLIGFDSRLGYSTICTETFWPYFRNKVSLIDNQFSGKGVFLRQAVAPLKELTPLEKNFQFISNFTSIVGKFFGF</sequence>
<comment type="caution">
    <text evidence="1">The sequence shown here is derived from an EMBL/GenBank/DDBJ whole genome shotgun (WGS) entry which is preliminary data.</text>
</comment>
<name>A0ABR8CFW1_9CYAN</name>